<dbReference type="Proteomes" id="UP000722485">
    <property type="component" value="Unassembled WGS sequence"/>
</dbReference>
<proteinExistence type="predicted"/>
<evidence type="ECO:0000313" key="3">
    <source>
        <dbReference type="Proteomes" id="UP000722485"/>
    </source>
</evidence>
<feature type="region of interest" description="Disordered" evidence="1">
    <location>
        <begin position="52"/>
        <end position="73"/>
    </location>
</feature>
<dbReference type="AlphaFoldDB" id="A0A9P5LDB6"/>
<dbReference type="EMBL" id="JAANBB010000047">
    <property type="protein sequence ID" value="KAF7553341.1"/>
    <property type="molecule type" value="Genomic_DNA"/>
</dbReference>
<accession>A0A9P5LDB6</accession>
<keyword evidence="3" id="KW-1185">Reference proteome</keyword>
<reference evidence="2" key="1">
    <citation type="submission" date="2020-03" db="EMBL/GenBank/DDBJ databases">
        <title>Draft Genome Sequence of Cylindrodendrum hubeiense.</title>
        <authorList>
            <person name="Buettner E."/>
            <person name="Kellner H."/>
        </authorList>
    </citation>
    <scope>NUCLEOTIDE SEQUENCE</scope>
    <source>
        <strain evidence="2">IHI 201604</strain>
    </source>
</reference>
<name>A0A9P5LDB6_9HYPO</name>
<evidence type="ECO:0000313" key="2">
    <source>
        <dbReference type="EMBL" id="KAF7553341.1"/>
    </source>
</evidence>
<gene>
    <name evidence="2" type="ORF">G7Z17_g3727</name>
</gene>
<comment type="caution">
    <text evidence="2">The sequence shown here is derived from an EMBL/GenBank/DDBJ whole genome shotgun (WGS) entry which is preliminary data.</text>
</comment>
<sequence>MTTRRRLCHQLPGYWASPHGSPFSLSNKCAIGVRHSRSAVRHIRIYPSFDTKDAADHDLQVPPSDGHGARRAE</sequence>
<protein>
    <submittedName>
        <fullName evidence="2">Uncharacterized protein</fullName>
    </submittedName>
</protein>
<organism evidence="2 3">
    <name type="scientific">Cylindrodendrum hubeiense</name>
    <dbReference type="NCBI Taxonomy" id="595255"/>
    <lineage>
        <taxon>Eukaryota</taxon>
        <taxon>Fungi</taxon>
        <taxon>Dikarya</taxon>
        <taxon>Ascomycota</taxon>
        <taxon>Pezizomycotina</taxon>
        <taxon>Sordariomycetes</taxon>
        <taxon>Hypocreomycetidae</taxon>
        <taxon>Hypocreales</taxon>
        <taxon>Nectriaceae</taxon>
        <taxon>Cylindrodendrum</taxon>
    </lineage>
</organism>
<evidence type="ECO:0000256" key="1">
    <source>
        <dbReference type="SAM" id="MobiDB-lite"/>
    </source>
</evidence>